<keyword evidence="4" id="KW-1185">Reference proteome</keyword>
<evidence type="ECO:0000313" key="3">
    <source>
        <dbReference type="EMBL" id="MDT0641502.1"/>
    </source>
</evidence>
<feature type="compositionally biased region" description="Basic and acidic residues" evidence="1">
    <location>
        <begin position="64"/>
        <end position="83"/>
    </location>
</feature>
<gene>
    <name evidence="3" type="ORF">RM553_01535</name>
</gene>
<reference evidence="3 4" key="1">
    <citation type="submission" date="2023-09" db="EMBL/GenBank/DDBJ databases">
        <authorList>
            <person name="Rey-Velasco X."/>
        </authorList>
    </citation>
    <scope>NUCLEOTIDE SEQUENCE [LARGE SCALE GENOMIC DNA]</scope>
    <source>
        <strain evidence="3 4">F363</strain>
    </source>
</reference>
<protein>
    <recommendedName>
        <fullName evidence="5">DUF1440 domain-containing protein</fullName>
    </recommendedName>
</protein>
<dbReference type="EMBL" id="JAVRHQ010000001">
    <property type="protein sequence ID" value="MDT0641502.1"/>
    <property type="molecule type" value="Genomic_DNA"/>
</dbReference>
<evidence type="ECO:0000256" key="1">
    <source>
        <dbReference type="SAM" id="MobiDB-lite"/>
    </source>
</evidence>
<sequence length="202" mass="21534">MKSDSKVFSVLANAGGVLGKSLIAGFAGTVAITISQMIEMQITKRNMSNAPVIVGGKTLGVEPRKKAVEEKEKANSQEDKASEKVQQQVAQNKEKFSQIMHFGYGTGWGVFRGALDVAGLRGPIASAAHFGAIWGTAQVMLPTVAGSKPINKWPAGQIAIDVLHHSVYAFAAGAVYDGMRRAESTSSEKKSKFCLSKIFRCS</sequence>
<keyword evidence="2" id="KW-0472">Membrane</keyword>
<dbReference type="Proteomes" id="UP001262889">
    <property type="component" value="Unassembled WGS sequence"/>
</dbReference>
<organism evidence="3 4">
    <name type="scientific">Autumnicola tepida</name>
    <dbReference type="NCBI Taxonomy" id="3075595"/>
    <lineage>
        <taxon>Bacteria</taxon>
        <taxon>Pseudomonadati</taxon>
        <taxon>Bacteroidota</taxon>
        <taxon>Flavobacteriia</taxon>
        <taxon>Flavobacteriales</taxon>
        <taxon>Flavobacteriaceae</taxon>
        <taxon>Autumnicola</taxon>
    </lineage>
</organism>
<feature type="region of interest" description="Disordered" evidence="1">
    <location>
        <begin position="64"/>
        <end position="84"/>
    </location>
</feature>
<evidence type="ECO:0008006" key="5">
    <source>
        <dbReference type="Google" id="ProtNLM"/>
    </source>
</evidence>
<name>A0ABU3C5Q5_9FLAO</name>
<keyword evidence="2" id="KW-0812">Transmembrane</keyword>
<comment type="caution">
    <text evidence="3">The sequence shown here is derived from an EMBL/GenBank/DDBJ whole genome shotgun (WGS) entry which is preliminary data.</text>
</comment>
<feature type="transmembrane region" description="Helical" evidence="2">
    <location>
        <begin position="20"/>
        <end position="38"/>
    </location>
</feature>
<proteinExistence type="predicted"/>
<dbReference type="RefSeq" id="WP_311533215.1">
    <property type="nucleotide sequence ID" value="NZ_JAVRHQ010000001.1"/>
</dbReference>
<evidence type="ECO:0000313" key="4">
    <source>
        <dbReference type="Proteomes" id="UP001262889"/>
    </source>
</evidence>
<evidence type="ECO:0000256" key="2">
    <source>
        <dbReference type="SAM" id="Phobius"/>
    </source>
</evidence>
<keyword evidence="2" id="KW-1133">Transmembrane helix</keyword>
<accession>A0ABU3C5Q5</accession>